<evidence type="ECO:0000313" key="2">
    <source>
        <dbReference type="EMBL" id="KIL55692.1"/>
    </source>
</evidence>
<dbReference type="AlphaFoldDB" id="A0A0C2W3K9"/>
<dbReference type="OrthoDB" id="3027237at2759"/>
<protein>
    <recommendedName>
        <fullName evidence="4">SAM domain-containing protein</fullName>
    </recommendedName>
</protein>
<dbReference type="Proteomes" id="UP000054549">
    <property type="component" value="Unassembled WGS sequence"/>
</dbReference>
<dbReference type="EMBL" id="KN818483">
    <property type="protein sequence ID" value="KIL55692.1"/>
    <property type="molecule type" value="Genomic_DNA"/>
</dbReference>
<accession>A0A0C2W3K9</accession>
<evidence type="ECO:0000313" key="3">
    <source>
        <dbReference type="Proteomes" id="UP000054549"/>
    </source>
</evidence>
<organism evidence="2 3">
    <name type="scientific">Amanita muscaria (strain Koide BX008)</name>
    <dbReference type="NCBI Taxonomy" id="946122"/>
    <lineage>
        <taxon>Eukaryota</taxon>
        <taxon>Fungi</taxon>
        <taxon>Dikarya</taxon>
        <taxon>Basidiomycota</taxon>
        <taxon>Agaricomycotina</taxon>
        <taxon>Agaricomycetes</taxon>
        <taxon>Agaricomycetidae</taxon>
        <taxon>Agaricales</taxon>
        <taxon>Pluteineae</taxon>
        <taxon>Amanitaceae</taxon>
        <taxon>Amanita</taxon>
    </lineage>
</organism>
<evidence type="ECO:0000256" key="1">
    <source>
        <dbReference type="SAM" id="MobiDB-lite"/>
    </source>
</evidence>
<dbReference type="HOGENOM" id="CLU_831478_0_0_1"/>
<proteinExistence type="predicted"/>
<evidence type="ECO:0008006" key="4">
    <source>
        <dbReference type="Google" id="ProtNLM"/>
    </source>
</evidence>
<gene>
    <name evidence="2" type="ORF">M378DRAFT_90510</name>
</gene>
<feature type="region of interest" description="Disordered" evidence="1">
    <location>
        <begin position="73"/>
        <end position="98"/>
    </location>
</feature>
<dbReference type="InParanoid" id="A0A0C2W3K9"/>
<keyword evidence="3" id="KW-1185">Reference proteome</keyword>
<name>A0A0C2W3K9_AMAMK</name>
<reference evidence="2 3" key="1">
    <citation type="submission" date="2014-04" db="EMBL/GenBank/DDBJ databases">
        <title>Evolutionary Origins and Diversification of the Mycorrhizal Mutualists.</title>
        <authorList>
            <consortium name="DOE Joint Genome Institute"/>
            <consortium name="Mycorrhizal Genomics Consortium"/>
            <person name="Kohler A."/>
            <person name="Kuo A."/>
            <person name="Nagy L.G."/>
            <person name="Floudas D."/>
            <person name="Copeland A."/>
            <person name="Barry K.W."/>
            <person name="Cichocki N."/>
            <person name="Veneault-Fourrey C."/>
            <person name="LaButti K."/>
            <person name="Lindquist E.A."/>
            <person name="Lipzen A."/>
            <person name="Lundell T."/>
            <person name="Morin E."/>
            <person name="Murat C."/>
            <person name="Riley R."/>
            <person name="Ohm R."/>
            <person name="Sun H."/>
            <person name="Tunlid A."/>
            <person name="Henrissat B."/>
            <person name="Grigoriev I.V."/>
            <person name="Hibbett D.S."/>
            <person name="Martin F."/>
        </authorList>
    </citation>
    <scope>NUCLEOTIDE SEQUENCE [LARGE SCALE GENOMIC DNA]</scope>
    <source>
        <strain evidence="2 3">Koide BX008</strain>
    </source>
</reference>
<sequence>METQLSLLSHIGYIPSYKPKNPRPVPKLLEDTEAWKKLVDDVEEYIKSSKAKNRGNGVVKPFSITIIDTSGPVPKEAATKKKKATEANTGEFDEGEGTGELKDHELLQLVEKEHHCASCDKACIVLNSGDHYTLSNADLATWVVLLKRHKATISEPPAELKLDISRQRSAKKTLAAKVESSSEPPAWMQPLMMMFGAQALQFQSLRNAPAAVTDHTLVYPPFPQQPAPAGPLPTSQKRSADLFDVEPEDSLELVSWLESLDTDPVRGKFNLNYAQYGPILGTHGFLEVNDLIDLTSDKLAELGGMTWGTANRILKFALADHQKTVERAKRIRFN</sequence>